<accession>A0A0C1U5H8</accession>
<dbReference type="Proteomes" id="UP000031366">
    <property type="component" value="Unassembled WGS sequence"/>
</dbReference>
<proteinExistence type="predicted"/>
<evidence type="ECO:0000313" key="2">
    <source>
        <dbReference type="Proteomes" id="UP000031366"/>
    </source>
</evidence>
<reference evidence="1 2" key="1">
    <citation type="journal article" date="2015" name="Infect. Genet. Evol.">
        <title>Genomic sequences of six botulinum neurotoxin-producing strains representing three clostridial species illustrate the mobility and diversity of botulinum neurotoxin genes.</title>
        <authorList>
            <person name="Smith T.J."/>
            <person name="Hill K.K."/>
            <person name="Xie G."/>
            <person name="Foley B.T."/>
            <person name="Williamson C.H."/>
            <person name="Foster J.T."/>
            <person name="Johnson S.L."/>
            <person name="Chertkov O."/>
            <person name="Teshima H."/>
            <person name="Gibbons H.S."/>
            <person name="Johnsky L.A."/>
            <person name="Karavis M.A."/>
            <person name="Smith L.A."/>
        </authorList>
    </citation>
    <scope>NUCLEOTIDE SEQUENCE [LARGE SCALE GENOMIC DNA]</scope>
    <source>
        <strain evidence="1 2">CDC 2741</strain>
    </source>
</reference>
<gene>
    <name evidence="1" type="ORF">U732_1094</name>
</gene>
<dbReference type="AlphaFoldDB" id="A0A0C1U5H8"/>
<evidence type="ECO:0000313" key="1">
    <source>
        <dbReference type="EMBL" id="KIE46968.1"/>
    </source>
</evidence>
<name>A0A0C1U5H8_9CLOT</name>
<dbReference type="EMBL" id="AYSO01000015">
    <property type="protein sequence ID" value="KIE46968.1"/>
    <property type="molecule type" value="Genomic_DNA"/>
</dbReference>
<organism evidence="1 2">
    <name type="scientific">Clostridium argentinense CDC 2741</name>
    <dbReference type="NCBI Taxonomy" id="1418104"/>
    <lineage>
        <taxon>Bacteria</taxon>
        <taxon>Bacillati</taxon>
        <taxon>Bacillota</taxon>
        <taxon>Clostridia</taxon>
        <taxon>Eubacteriales</taxon>
        <taxon>Clostridiaceae</taxon>
        <taxon>Clostridium</taxon>
    </lineage>
</organism>
<protein>
    <submittedName>
        <fullName evidence="1">Uncharacterized protein</fullName>
    </submittedName>
</protein>
<dbReference type="STRING" id="29341.RSJ17_14695"/>
<comment type="caution">
    <text evidence="1">The sequence shown here is derived from an EMBL/GenBank/DDBJ whole genome shotgun (WGS) entry which is preliminary data.</text>
</comment>
<keyword evidence="2" id="KW-1185">Reference proteome</keyword>
<dbReference type="RefSeq" id="WP_039631861.1">
    <property type="nucleotide sequence ID" value="NZ_AYSO01000015.1"/>
</dbReference>
<sequence length="76" mass="8619">MKELNISSDNVVMERSSTSLRINGKGLEELISEILPQEMKSYKGYSAGIELNIKIYGFDQDLSITTTYPIEENKED</sequence>